<accession>A0A1A8XQK0</accession>
<keyword evidence="2" id="KW-1185">Reference proteome</keyword>
<gene>
    <name evidence="1" type="ORF">ACCAA_310004</name>
</gene>
<dbReference type="Proteomes" id="UP000199169">
    <property type="component" value="Unassembled WGS sequence"/>
</dbReference>
<reference evidence="1 2" key="1">
    <citation type="submission" date="2016-06" db="EMBL/GenBank/DDBJ databases">
        <authorList>
            <person name="Kjaerup R.B."/>
            <person name="Dalgaard T.S."/>
            <person name="Juul-Madsen H.R."/>
        </authorList>
    </citation>
    <scope>NUCLEOTIDE SEQUENCE [LARGE SCALE GENOMIC DNA]</scope>
    <source>
        <strain evidence="1">3</strain>
    </source>
</reference>
<name>A0A1A8XQK0_9PROT</name>
<dbReference type="STRING" id="1860102.ACCAA_310004"/>
<proteinExistence type="predicted"/>
<dbReference type="EMBL" id="FLQX01000107">
    <property type="protein sequence ID" value="SBT06233.1"/>
    <property type="molecule type" value="Genomic_DNA"/>
</dbReference>
<dbReference type="AlphaFoldDB" id="A0A1A8XQK0"/>
<protein>
    <submittedName>
        <fullName evidence="1">Uncharacterized protein</fullName>
    </submittedName>
</protein>
<evidence type="ECO:0000313" key="2">
    <source>
        <dbReference type="Proteomes" id="UP000199169"/>
    </source>
</evidence>
<sequence>MAAAARRLLWRRAGHRRGMVRRRPLAARSTHRSAAWGQRLASPAAEGAVSVIIAFAPGAIVDRWSDAVPVAILDQTVMTVSPHPRPLSRVRGRGEIRESLARLS</sequence>
<evidence type="ECO:0000313" key="1">
    <source>
        <dbReference type="EMBL" id="SBT06233.1"/>
    </source>
</evidence>
<organism evidence="1 2">
    <name type="scientific">Candidatus Accumulibacter aalborgensis</name>
    <dbReference type="NCBI Taxonomy" id="1860102"/>
    <lineage>
        <taxon>Bacteria</taxon>
        <taxon>Pseudomonadati</taxon>
        <taxon>Pseudomonadota</taxon>
        <taxon>Betaproteobacteria</taxon>
        <taxon>Candidatus Accumulibacter</taxon>
    </lineage>
</organism>